<evidence type="ECO:0000313" key="6">
    <source>
        <dbReference type="EMBL" id="GAA5079622.1"/>
    </source>
</evidence>
<evidence type="ECO:0000256" key="1">
    <source>
        <dbReference type="ARBA" id="ARBA00002868"/>
    </source>
</evidence>
<comment type="function">
    <text evidence="1">Plays a role in synthesis, processing and/or stability of 23S rRNA.</text>
</comment>
<dbReference type="InterPro" id="IPR039255">
    <property type="entry name" value="YceD_bac"/>
</dbReference>
<dbReference type="Proteomes" id="UP001501083">
    <property type="component" value="Unassembled WGS sequence"/>
</dbReference>
<dbReference type="PANTHER" id="PTHR38099">
    <property type="entry name" value="LARGE RIBOSOMAL RNA SUBUNIT ACCUMULATION PROTEIN YCED"/>
    <property type="match status" value="1"/>
</dbReference>
<name>A0ABP9LN90_9GAMM</name>
<evidence type="ECO:0000256" key="2">
    <source>
        <dbReference type="ARBA" id="ARBA00010740"/>
    </source>
</evidence>
<evidence type="ECO:0000256" key="5">
    <source>
        <dbReference type="ARBA" id="ARBA00031841"/>
    </source>
</evidence>
<evidence type="ECO:0000256" key="4">
    <source>
        <dbReference type="ARBA" id="ARBA00022517"/>
    </source>
</evidence>
<comment type="caution">
    <text evidence="6">The sequence shown here is derived from an EMBL/GenBank/DDBJ whole genome shotgun (WGS) entry which is preliminary data.</text>
</comment>
<accession>A0ABP9LN90</accession>
<organism evidence="6 7">
    <name type="scientific">Lysobacter panacisoli</name>
    <dbReference type="NCBI Taxonomy" id="1255263"/>
    <lineage>
        <taxon>Bacteria</taxon>
        <taxon>Pseudomonadati</taxon>
        <taxon>Pseudomonadota</taxon>
        <taxon>Gammaproteobacteria</taxon>
        <taxon>Lysobacterales</taxon>
        <taxon>Lysobacteraceae</taxon>
        <taxon>Lysobacter</taxon>
    </lineage>
</organism>
<keyword evidence="7" id="KW-1185">Reference proteome</keyword>
<dbReference type="EMBL" id="BAABKY010000004">
    <property type="protein sequence ID" value="GAA5079622.1"/>
    <property type="molecule type" value="Genomic_DNA"/>
</dbReference>
<comment type="similarity">
    <text evidence="2">Belongs to the DUF177 domain family.</text>
</comment>
<proteinExistence type="inferred from homology"/>
<protein>
    <recommendedName>
        <fullName evidence="3">Large ribosomal RNA subunit accumulation protein YceD</fullName>
    </recommendedName>
    <alternativeName>
        <fullName evidence="5">23S rRNA accumulation protein YceD</fullName>
    </alternativeName>
</protein>
<evidence type="ECO:0000313" key="7">
    <source>
        <dbReference type="Proteomes" id="UP001501083"/>
    </source>
</evidence>
<dbReference type="Pfam" id="PF02620">
    <property type="entry name" value="YceD"/>
    <property type="match status" value="1"/>
</dbReference>
<dbReference type="PANTHER" id="PTHR38099:SF1">
    <property type="entry name" value="LARGE RIBOSOMAL RNA SUBUNIT ACCUMULATION PROTEIN YCED"/>
    <property type="match status" value="1"/>
</dbReference>
<dbReference type="InterPro" id="IPR003772">
    <property type="entry name" value="YceD"/>
</dbReference>
<keyword evidence="4" id="KW-0690">Ribosome biogenesis</keyword>
<sequence>MNPAWSCQDCELAGSGLTEAGPIPNIPQLMSADLPEILDAWRMVAARRGLEGRVPLSSLARLRDSLTDPEGEVRFSLEFDRDSLRVPFVELRIDAALPLTCQRTLQRFVLPVNIVQRLGLIRDEAEEAALPPGYEPLLVPEDGQLRTVELVEDELILAVPVVPMMPGTEAVERDWPAAEQAEEPERANPFAALSALKKHSN</sequence>
<reference evidence="7" key="1">
    <citation type="journal article" date="2019" name="Int. J. Syst. Evol. Microbiol.">
        <title>The Global Catalogue of Microorganisms (GCM) 10K type strain sequencing project: providing services to taxonomists for standard genome sequencing and annotation.</title>
        <authorList>
            <consortium name="The Broad Institute Genomics Platform"/>
            <consortium name="The Broad Institute Genome Sequencing Center for Infectious Disease"/>
            <person name="Wu L."/>
            <person name="Ma J."/>
        </authorList>
    </citation>
    <scope>NUCLEOTIDE SEQUENCE [LARGE SCALE GENOMIC DNA]</scope>
    <source>
        <strain evidence="7">JCM 19212</strain>
    </source>
</reference>
<gene>
    <name evidence="6" type="ORF">GCM10025759_27910</name>
</gene>
<evidence type="ECO:0000256" key="3">
    <source>
        <dbReference type="ARBA" id="ARBA00015716"/>
    </source>
</evidence>